<dbReference type="SUPFAM" id="SSF158472">
    <property type="entry name" value="HAMP domain-like"/>
    <property type="match status" value="1"/>
</dbReference>
<evidence type="ECO:0000313" key="11">
    <source>
        <dbReference type="Proteomes" id="UP000317496"/>
    </source>
</evidence>
<dbReference type="Pfam" id="PF00672">
    <property type="entry name" value="HAMP"/>
    <property type="match status" value="1"/>
</dbReference>
<comment type="similarity">
    <text evidence="3">Belongs to the methyl-accepting chemotaxis (MCP) protein family.</text>
</comment>
<dbReference type="AlphaFoldDB" id="A0A516H3T1"/>
<dbReference type="PROSITE" id="PS50885">
    <property type="entry name" value="HAMP"/>
    <property type="match status" value="2"/>
</dbReference>
<dbReference type="PROSITE" id="PS50111">
    <property type="entry name" value="CHEMOTAXIS_TRANSDUC_2"/>
    <property type="match status" value="1"/>
</dbReference>
<feature type="domain" description="Methyl-accepting transducer" evidence="8">
    <location>
        <begin position="390"/>
        <end position="619"/>
    </location>
</feature>
<dbReference type="PANTHER" id="PTHR43531:SF14">
    <property type="entry name" value="METHYL-ACCEPTING CHEMOTAXIS PROTEIN I-RELATED"/>
    <property type="match status" value="1"/>
</dbReference>
<organism evidence="10 11">
    <name type="scientific">Ferrovibrio terrae</name>
    <dbReference type="NCBI Taxonomy" id="2594003"/>
    <lineage>
        <taxon>Bacteria</taxon>
        <taxon>Pseudomonadati</taxon>
        <taxon>Pseudomonadota</taxon>
        <taxon>Alphaproteobacteria</taxon>
        <taxon>Rhodospirillales</taxon>
        <taxon>Rhodospirillaceae</taxon>
        <taxon>Ferrovibrio</taxon>
    </lineage>
</organism>
<dbReference type="GO" id="GO:0005886">
    <property type="term" value="C:plasma membrane"/>
    <property type="evidence" value="ECO:0007669"/>
    <property type="project" value="UniProtKB-SubCell"/>
</dbReference>
<evidence type="ECO:0000313" key="10">
    <source>
        <dbReference type="EMBL" id="QDO98433.1"/>
    </source>
</evidence>
<evidence type="ECO:0000259" key="8">
    <source>
        <dbReference type="PROSITE" id="PS50111"/>
    </source>
</evidence>
<dbReference type="InterPro" id="IPR004089">
    <property type="entry name" value="MCPsignal_dom"/>
</dbReference>
<dbReference type="SMART" id="SM00283">
    <property type="entry name" value="MA"/>
    <property type="match status" value="1"/>
</dbReference>
<feature type="domain" description="HAMP" evidence="9">
    <location>
        <begin position="333"/>
        <end position="385"/>
    </location>
</feature>
<keyword evidence="7" id="KW-0472">Membrane</keyword>
<dbReference type="GO" id="GO:0006935">
    <property type="term" value="P:chemotaxis"/>
    <property type="evidence" value="ECO:0007669"/>
    <property type="project" value="UniProtKB-KW"/>
</dbReference>
<dbReference type="RefSeq" id="WP_144069414.1">
    <property type="nucleotide sequence ID" value="NZ_CP041636.1"/>
</dbReference>
<feature type="transmembrane region" description="Helical" evidence="7">
    <location>
        <begin position="12"/>
        <end position="35"/>
    </location>
</feature>
<evidence type="ECO:0000259" key="9">
    <source>
        <dbReference type="PROSITE" id="PS50885"/>
    </source>
</evidence>
<dbReference type="Gene3D" id="1.10.8.500">
    <property type="entry name" value="HAMP domain in histidine kinase"/>
    <property type="match status" value="1"/>
</dbReference>
<dbReference type="FunFam" id="1.10.287.950:FF:000001">
    <property type="entry name" value="Methyl-accepting chemotaxis sensory transducer"/>
    <property type="match status" value="1"/>
</dbReference>
<evidence type="ECO:0000256" key="1">
    <source>
        <dbReference type="ARBA" id="ARBA00004370"/>
    </source>
</evidence>
<dbReference type="KEGG" id="fer:FNB15_14625"/>
<keyword evidence="5" id="KW-0175">Coiled coil</keyword>
<evidence type="ECO:0000256" key="4">
    <source>
        <dbReference type="PROSITE-ProRule" id="PRU00284"/>
    </source>
</evidence>
<reference evidence="10 11" key="1">
    <citation type="submission" date="2019-07" db="EMBL/GenBank/DDBJ databases">
        <title>Genome sequencing for Ferrovibrio sp. K5.</title>
        <authorList>
            <person name="Park S.-J."/>
        </authorList>
    </citation>
    <scope>NUCLEOTIDE SEQUENCE [LARGE SCALE GENOMIC DNA]</scope>
    <source>
        <strain evidence="10 11">K5</strain>
    </source>
</reference>
<dbReference type="InterPro" id="IPR051310">
    <property type="entry name" value="MCP_chemotaxis"/>
</dbReference>
<evidence type="ECO:0000256" key="3">
    <source>
        <dbReference type="ARBA" id="ARBA00029447"/>
    </source>
</evidence>
<feature type="domain" description="HAMP" evidence="9">
    <location>
        <begin position="213"/>
        <end position="266"/>
    </location>
</feature>
<feature type="transmembrane region" description="Helical" evidence="7">
    <location>
        <begin position="190"/>
        <end position="213"/>
    </location>
</feature>
<dbReference type="GO" id="GO:0004888">
    <property type="term" value="F:transmembrane signaling receptor activity"/>
    <property type="evidence" value="ECO:0007669"/>
    <property type="project" value="TreeGrafter"/>
</dbReference>
<gene>
    <name evidence="10" type="ORF">FNB15_14625</name>
</gene>
<accession>A0A516H3T1</accession>
<dbReference type="OrthoDB" id="3378718at2"/>
<dbReference type="GO" id="GO:0007165">
    <property type="term" value="P:signal transduction"/>
    <property type="evidence" value="ECO:0007669"/>
    <property type="project" value="UniProtKB-KW"/>
</dbReference>
<dbReference type="SUPFAM" id="SSF58104">
    <property type="entry name" value="Methyl-accepting chemotaxis protein (MCP) signaling domain"/>
    <property type="match status" value="1"/>
</dbReference>
<proteinExistence type="inferred from homology"/>
<dbReference type="CDD" id="cd06225">
    <property type="entry name" value="HAMP"/>
    <property type="match status" value="1"/>
</dbReference>
<keyword evidence="2" id="KW-0488">Methylation</keyword>
<dbReference type="InterPro" id="IPR003660">
    <property type="entry name" value="HAMP_dom"/>
</dbReference>
<evidence type="ECO:0000256" key="2">
    <source>
        <dbReference type="ARBA" id="ARBA00022481"/>
    </source>
</evidence>
<dbReference type="Proteomes" id="UP000317496">
    <property type="component" value="Chromosome"/>
</dbReference>
<comment type="subcellular location">
    <subcellularLocation>
        <location evidence="1">Membrane</location>
    </subcellularLocation>
</comment>
<feature type="coiled-coil region" evidence="5">
    <location>
        <begin position="262"/>
        <end position="289"/>
    </location>
</feature>
<keyword evidence="11" id="KW-1185">Reference proteome</keyword>
<feature type="region of interest" description="Disordered" evidence="6">
    <location>
        <begin position="652"/>
        <end position="687"/>
    </location>
</feature>
<name>A0A516H3T1_9PROT</name>
<evidence type="ECO:0000256" key="7">
    <source>
        <dbReference type="SAM" id="Phobius"/>
    </source>
</evidence>
<keyword evidence="4" id="KW-0807">Transducer</keyword>
<dbReference type="SMART" id="SM00304">
    <property type="entry name" value="HAMP"/>
    <property type="match status" value="2"/>
</dbReference>
<dbReference type="Gene3D" id="1.10.287.950">
    <property type="entry name" value="Methyl-accepting chemotaxis protein"/>
    <property type="match status" value="1"/>
</dbReference>
<dbReference type="CDD" id="cd11386">
    <property type="entry name" value="MCP_signal"/>
    <property type="match status" value="1"/>
</dbReference>
<dbReference type="PANTHER" id="PTHR43531">
    <property type="entry name" value="PROTEIN ICFG"/>
    <property type="match status" value="1"/>
</dbReference>
<protein>
    <submittedName>
        <fullName evidence="10">HAMP domain-containing protein</fullName>
    </submittedName>
</protein>
<dbReference type="EMBL" id="CP041636">
    <property type="protein sequence ID" value="QDO98433.1"/>
    <property type="molecule type" value="Genomic_DNA"/>
</dbReference>
<evidence type="ECO:0000256" key="6">
    <source>
        <dbReference type="SAM" id="MobiDB-lite"/>
    </source>
</evidence>
<sequence length="687" mass="72752">MQFFNNLKIGTRIIAILLLFTGGLVGVTLIGLNGLRTFDENVNDMQSMSDRALYALKAANAMNETAAEARAIYASTDATEIKTMAASLIAATERFEKVILPYEAAQPADRRSAFAARKQLMLDFANYRREVARIALDKGGSAAREFGNQAQYVKLRTDLEKSFDEAIARNDKGINEIGHKLDGYIITETYLLIGFSAAIIVGTLLLGFGISMLTISRPINRLAAGMKILADGNTQAEVFGTGRGDEIGVMAKTVQVFKDNMIARQQAEADIAEQRRVAEEQRNATAARERNAIAEIGQLCTKVSGGELDIRLNETDKEGFLLDISKQLNGLTGMLQQVTGELATITASMAEGDLTKDIRGDYHGVFGKVKSGVNTMAEKLRDIAGDLNQSAAAVKEAAAEISTGSQDLASRTESQAASIEETAASMHEITATVKQNADNAQAASQLAAVARDAADKGGAVMGNVVTAMGQIEGSAAKISDIVGLIDEIAFQTNLLALNASVEAARAGEAGKGFAVVAQEVRALAQRSADASREIKTLISASNGQVREGGKLVGQAGESLTEIVSAVKKVTDIVSEIAAASREQATGLEQVNTAVGSMDEMTQRNGALVEETSASAQSLSQQASDLARLVSFFKIGDTATTRHSKPAQVVPLKTAAAQKPAMRTTAQAKPAARSTAQPQAANHDWQDF</sequence>
<keyword evidence="7" id="KW-1133">Transmembrane helix</keyword>
<keyword evidence="7" id="KW-0812">Transmembrane</keyword>
<evidence type="ECO:0000256" key="5">
    <source>
        <dbReference type="SAM" id="Coils"/>
    </source>
</evidence>
<dbReference type="Pfam" id="PF00015">
    <property type="entry name" value="MCPsignal"/>
    <property type="match status" value="1"/>
</dbReference>